<dbReference type="InterPro" id="IPR013154">
    <property type="entry name" value="ADH-like_N"/>
</dbReference>
<evidence type="ECO:0000313" key="3">
    <source>
        <dbReference type="Proteomes" id="UP000799439"/>
    </source>
</evidence>
<dbReference type="CDD" id="cd05289">
    <property type="entry name" value="MDR_like_2"/>
    <property type="match status" value="1"/>
</dbReference>
<organism evidence="2 3">
    <name type="scientific">Myriangium duriaei CBS 260.36</name>
    <dbReference type="NCBI Taxonomy" id="1168546"/>
    <lineage>
        <taxon>Eukaryota</taxon>
        <taxon>Fungi</taxon>
        <taxon>Dikarya</taxon>
        <taxon>Ascomycota</taxon>
        <taxon>Pezizomycotina</taxon>
        <taxon>Dothideomycetes</taxon>
        <taxon>Dothideomycetidae</taxon>
        <taxon>Myriangiales</taxon>
        <taxon>Myriangiaceae</taxon>
        <taxon>Myriangium</taxon>
    </lineage>
</organism>
<dbReference type="GO" id="GO:0016491">
    <property type="term" value="F:oxidoreductase activity"/>
    <property type="evidence" value="ECO:0007669"/>
    <property type="project" value="InterPro"/>
</dbReference>
<dbReference type="InterPro" id="IPR050700">
    <property type="entry name" value="YIM1/Zinc_Alcohol_DH_Fams"/>
</dbReference>
<accession>A0A9P4ITQ6</accession>
<sequence>MLAVTAAAFTEPTGYQLSNVPRPVVTETTDVVIKVHAASVNPVDVKLASGAFKLALPERFPLKIGYDCAGIVTEVGSDVKSIRVGDEVWSRLPEVGKGSWAEYVKCSETYVSRKPGSLSFAEAASLPLAALTAMQALGKYKGSLAGKTVFVPAGLGGTGAFACQLAKNVFQAGKVITTVSTAKVDKIEQLLGAGVVDSIIDYTKEDPLRVIPRGSVDFMLDTMGQAMVYLSLMVPATSTIVSISTTPSGAQFQNASFLKRPDQPRVPLFARSYLDTIDLVRKVRAWRWGVNYTYMFLEADAKELDALKGYVEDGKIHPVIGSSTDLNNIEKVREVCQQVYEGKGGVGKAVFTVSSEFEPGD</sequence>
<dbReference type="PANTHER" id="PTHR11695">
    <property type="entry name" value="ALCOHOL DEHYDROGENASE RELATED"/>
    <property type="match status" value="1"/>
</dbReference>
<evidence type="ECO:0000259" key="1">
    <source>
        <dbReference type="SMART" id="SM00829"/>
    </source>
</evidence>
<protein>
    <submittedName>
        <fullName evidence="2">GroES-like protein</fullName>
    </submittedName>
</protein>
<dbReference type="InterPro" id="IPR036291">
    <property type="entry name" value="NAD(P)-bd_dom_sf"/>
</dbReference>
<name>A0A9P4ITQ6_9PEZI</name>
<proteinExistence type="predicted"/>
<dbReference type="Pfam" id="PF13602">
    <property type="entry name" value="ADH_zinc_N_2"/>
    <property type="match status" value="1"/>
</dbReference>
<dbReference type="AlphaFoldDB" id="A0A9P4ITQ6"/>
<gene>
    <name evidence="2" type="ORF">K461DRAFT_325111</name>
</gene>
<dbReference type="InterPro" id="IPR020843">
    <property type="entry name" value="ER"/>
</dbReference>
<dbReference type="OrthoDB" id="3509362at2759"/>
<dbReference type="InterPro" id="IPR011032">
    <property type="entry name" value="GroES-like_sf"/>
</dbReference>
<comment type="caution">
    <text evidence="2">The sequence shown here is derived from an EMBL/GenBank/DDBJ whole genome shotgun (WGS) entry which is preliminary data.</text>
</comment>
<dbReference type="Gene3D" id="3.90.180.10">
    <property type="entry name" value="Medium-chain alcohol dehydrogenases, catalytic domain"/>
    <property type="match status" value="1"/>
</dbReference>
<keyword evidence="3" id="KW-1185">Reference proteome</keyword>
<evidence type="ECO:0000313" key="2">
    <source>
        <dbReference type="EMBL" id="KAF2147662.1"/>
    </source>
</evidence>
<dbReference type="Pfam" id="PF08240">
    <property type="entry name" value="ADH_N"/>
    <property type="match status" value="1"/>
</dbReference>
<dbReference type="SMART" id="SM00829">
    <property type="entry name" value="PKS_ER"/>
    <property type="match status" value="1"/>
</dbReference>
<dbReference type="SUPFAM" id="SSF50129">
    <property type="entry name" value="GroES-like"/>
    <property type="match status" value="1"/>
</dbReference>
<dbReference type="Gene3D" id="3.40.50.720">
    <property type="entry name" value="NAD(P)-binding Rossmann-like Domain"/>
    <property type="match status" value="1"/>
</dbReference>
<dbReference type="PANTHER" id="PTHR11695:SF294">
    <property type="entry name" value="RETICULON-4-INTERACTING PROTEIN 1, MITOCHONDRIAL"/>
    <property type="match status" value="1"/>
</dbReference>
<dbReference type="SUPFAM" id="SSF51735">
    <property type="entry name" value="NAD(P)-binding Rossmann-fold domains"/>
    <property type="match status" value="1"/>
</dbReference>
<dbReference type="EMBL" id="ML996095">
    <property type="protein sequence ID" value="KAF2147662.1"/>
    <property type="molecule type" value="Genomic_DNA"/>
</dbReference>
<dbReference type="Proteomes" id="UP000799439">
    <property type="component" value="Unassembled WGS sequence"/>
</dbReference>
<reference evidence="2" key="1">
    <citation type="journal article" date="2020" name="Stud. Mycol.">
        <title>101 Dothideomycetes genomes: a test case for predicting lifestyles and emergence of pathogens.</title>
        <authorList>
            <person name="Haridas S."/>
            <person name="Albert R."/>
            <person name="Binder M."/>
            <person name="Bloem J."/>
            <person name="Labutti K."/>
            <person name="Salamov A."/>
            <person name="Andreopoulos B."/>
            <person name="Baker S."/>
            <person name="Barry K."/>
            <person name="Bills G."/>
            <person name="Bluhm B."/>
            <person name="Cannon C."/>
            <person name="Castanera R."/>
            <person name="Culley D."/>
            <person name="Daum C."/>
            <person name="Ezra D."/>
            <person name="Gonzalez J."/>
            <person name="Henrissat B."/>
            <person name="Kuo A."/>
            <person name="Liang C."/>
            <person name="Lipzen A."/>
            <person name="Lutzoni F."/>
            <person name="Magnuson J."/>
            <person name="Mondo S."/>
            <person name="Nolan M."/>
            <person name="Ohm R."/>
            <person name="Pangilinan J."/>
            <person name="Park H.-J."/>
            <person name="Ramirez L."/>
            <person name="Alfaro M."/>
            <person name="Sun H."/>
            <person name="Tritt A."/>
            <person name="Yoshinaga Y."/>
            <person name="Zwiers L.-H."/>
            <person name="Turgeon B."/>
            <person name="Goodwin S."/>
            <person name="Spatafora J."/>
            <person name="Crous P."/>
            <person name="Grigoriev I."/>
        </authorList>
    </citation>
    <scope>NUCLEOTIDE SEQUENCE</scope>
    <source>
        <strain evidence="2">CBS 260.36</strain>
    </source>
</reference>
<feature type="domain" description="Enoyl reductase (ER)" evidence="1">
    <location>
        <begin position="14"/>
        <end position="351"/>
    </location>
</feature>